<protein>
    <submittedName>
        <fullName evidence="1">Uncharacterized protein</fullName>
    </submittedName>
</protein>
<reference evidence="1 2" key="1">
    <citation type="submission" date="2018-04" db="EMBL/GenBank/DDBJ databases">
        <title>The genome of golden apple snail Pomacea canaliculata provides insight into stress tolerance and invasive adaptation.</title>
        <authorList>
            <person name="Liu C."/>
            <person name="Liu B."/>
            <person name="Ren Y."/>
            <person name="Zhang Y."/>
            <person name="Wang H."/>
            <person name="Li S."/>
            <person name="Jiang F."/>
            <person name="Yin L."/>
            <person name="Zhang G."/>
            <person name="Qian W."/>
            <person name="Fan W."/>
        </authorList>
    </citation>
    <scope>NUCLEOTIDE SEQUENCE [LARGE SCALE GENOMIC DNA]</scope>
    <source>
        <strain evidence="1">SZHN2017</strain>
        <tissue evidence="1">Muscle</tissue>
    </source>
</reference>
<dbReference type="Proteomes" id="UP000245119">
    <property type="component" value="Linkage Group LG14"/>
</dbReference>
<proteinExistence type="predicted"/>
<dbReference type="EMBL" id="PZQS01000014">
    <property type="protein sequence ID" value="PVD18545.1"/>
    <property type="molecule type" value="Genomic_DNA"/>
</dbReference>
<sequence>MDTSRNRPDVTGCTLKHCPRSAETVLSPVNSVHVNEVTEDCPDFCGHQPRLVVSLLLAGHNERRGIAALCGVRCVTASDRAASSDSGETCRSTHEMGEVFIPYMLLDLMAHTENL</sequence>
<dbReference type="AlphaFoldDB" id="A0A2T7NBK7"/>
<organism evidence="1 2">
    <name type="scientific">Pomacea canaliculata</name>
    <name type="common">Golden apple snail</name>
    <dbReference type="NCBI Taxonomy" id="400727"/>
    <lineage>
        <taxon>Eukaryota</taxon>
        <taxon>Metazoa</taxon>
        <taxon>Spiralia</taxon>
        <taxon>Lophotrochozoa</taxon>
        <taxon>Mollusca</taxon>
        <taxon>Gastropoda</taxon>
        <taxon>Caenogastropoda</taxon>
        <taxon>Architaenioglossa</taxon>
        <taxon>Ampullarioidea</taxon>
        <taxon>Ampullariidae</taxon>
        <taxon>Pomacea</taxon>
    </lineage>
</organism>
<keyword evidence="2" id="KW-1185">Reference proteome</keyword>
<evidence type="ECO:0000313" key="2">
    <source>
        <dbReference type="Proteomes" id="UP000245119"/>
    </source>
</evidence>
<comment type="caution">
    <text evidence="1">The sequence shown here is derived from an EMBL/GenBank/DDBJ whole genome shotgun (WGS) entry which is preliminary data.</text>
</comment>
<accession>A0A2T7NBK7</accession>
<gene>
    <name evidence="1" type="ORF">C0Q70_21095</name>
</gene>
<name>A0A2T7NBK7_POMCA</name>
<evidence type="ECO:0000313" key="1">
    <source>
        <dbReference type="EMBL" id="PVD18545.1"/>
    </source>
</evidence>